<dbReference type="InterPro" id="IPR013246">
    <property type="entry name" value="SAGA_su_Sgf11"/>
</dbReference>
<comment type="subcellular location">
    <subcellularLocation>
        <location evidence="1 10">Nucleus</location>
    </subcellularLocation>
</comment>
<dbReference type="GO" id="GO:0000124">
    <property type="term" value="C:SAGA complex"/>
    <property type="evidence" value="ECO:0007669"/>
    <property type="project" value="TreeGrafter"/>
</dbReference>
<evidence type="ECO:0000256" key="1">
    <source>
        <dbReference type="ARBA" id="ARBA00004123"/>
    </source>
</evidence>
<dbReference type="GO" id="GO:0006357">
    <property type="term" value="P:regulation of transcription by RNA polymerase II"/>
    <property type="evidence" value="ECO:0007669"/>
    <property type="project" value="TreeGrafter"/>
</dbReference>
<evidence type="ECO:0000313" key="13">
    <source>
        <dbReference type="Proteomes" id="UP001206595"/>
    </source>
</evidence>
<dbReference type="PANTHER" id="PTHR46367:SF1">
    <property type="entry name" value="ATAXIN-7-LIKE PROTEIN 3"/>
    <property type="match status" value="1"/>
</dbReference>
<accession>A0AAD5EF05</accession>
<evidence type="ECO:0000256" key="7">
    <source>
        <dbReference type="ARBA" id="ARBA00023159"/>
    </source>
</evidence>
<dbReference type="GO" id="GO:0003713">
    <property type="term" value="F:transcription coactivator activity"/>
    <property type="evidence" value="ECO:0007669"/>
    <property type="project" value="TreeGrafter"/>
</dbReference>
<name>A0AAD5EF05_UMBRA</name>
<keyword evidence="2" id="KW-0479">Metal-binding</keyword>
<evidence type="ECO:0000256" key="9">
    <source>
        <dbReference type="ARBA" id="ARBA00023242"/>
    </source>
</evidence>
<dbReference type="AlphaFoldDB" id="A0AAD5EF05"/>
<dbReference type="GO" id="GO:0008270">
    <property type="term" value="F:zinc ion binding"/>
    <property type="evidence" value="ECO:0007669"/>
    <property type="project" value="UniProtKB-KW"/>
</dbReference>
<keyword evidence="9" id="KW-0539">Nucleus</keyword>
<dbReference type="GO" id="GO:0006325">
    <property type="term" value="P:chromatin organization"/>
    <property type="evidence" value="ECO:0007669"/>
    <property type="project" value="UniProtKB-KW"/>
</dbReference>
<evidence type="ECO:0000256" key="10">
    <source>
        <dbReference type="RuleBase" id="RU261113"/>
    </source>
</evidence>
<dbReference type="EMBL" id="MU620901">
    <property type="protein sequence ID" value="KAI8582217.1"/>
    <property type="molecule type" value="Genomic_DNA"/>
</dbReference>
<protein>
    <recommendedName>
        <fullName evidence="10">SAGA-associated factor 11</fullName>
    </recommendedName>
</protein>
<comment type="caution">
    <text evidence="12">The sequence shown here is derived from an EMBL/GenBank/DDBJ whole genome shotgun (WGS) entry which is preliminary data.</text>
</comment>
<evidence type="ECO:0000256" key="11">
    <source>
        <dbReference type="SAM" id="MobiDB-lite"/>
    </source>
</evidence>
<evidence type="ECO:0000313" key="12">
    <source>
        <dbReference type="EMBL" id="KAI8582217.1"/>
    </source>
</evidence>
<dbReference type="PANTHER" id="PTHR46367">
    <property type="entry name" value="ATAXIN-7-LIKE PROTEIN 3"/>
    <property type="match status" value="1"/>
</dbReference>
<comment type="similarity">
    <text evidence="10">Belongs to the SGF11 family.</text>
</comment>
<gene>
    <name evidence="12" type="ORF">K450DRAFT_227935</name>
</gene>
<dbReference type="RefSeq" id="XP_051447221.1">
    <property type="nucleotide sequence ID" value="XM_051586827.1"/>
</dbReference>
<evidence type="ECO:0000256" key="4">
    <source>
        <dbReference type="ARBA" id="ARBA00022833"/>
    </source>
</evidence>
<reference evidence="12" key="1">
    <citation type="submission" date="2021-06" db="EMBL/GenBank/DDBJ databases">
        <authorList>
            <consortium name="DOE Joint Genome Institute"/>
            <person name="Mondo S.J."/>
            <person name="Amses K.R."/>
            <person name="Simmons D.R."/>
            <person name="Longcore J.E."/>
            <person name="Seto K."/>
            <person name="Alves G.H."/>
            <person name="Bonds A.E."/>
            <person name="Quandt C.A."/>
            <person name="Davis W.J."/>
            <person name="Chang Y."/>
            <person name="Letcher P.M."/>
            <person name="Powell M.J."/>
            <person name="Kuo A."/>
            <person name="Labutti K."/>
            <person name="Pangilinan J."/>
            <person name="Andreopoulos W."/>
            <person name="Tritt A."/>
            <person name="Riley R."/>
            <person name="Hundley H."/>
            <person name="Johnson J."/>
            <person name="Lipzen A."/>
            <person name="Barry K."/>
            <person name="Berbee M.L."/>
            <person name="Buchler N.E."/>
            <person name="Grigoriev I.V."/>
            <person name="Spatafora J.W."/>
            <person name="Stajich J.E."/>
            <person name="James T.Y."/>
        </authorList>
    </citation>
    <scope>NUCLEOTIDE SEQUENCE</scope>
    <source>
        <strain evidence="12">AG</strain>
    </source>
</reference>
<sequence length="207" mass="23208">MADKQKEDNNALFKKLLSERTDKIDNLKLTYAVLAKRIPEIHQPGDNKSDKTTDNTTIVDTKAFSLLENLIDECIFDTLLGVHKDLRTRTSVCQICKTKCQGYVNKAGCDIFGNSFTSANLPSYECVNCHKMYPATRYAPHLEKCLGLAGRQSSRVASRRMGSQSPYTAVNMSEDSMGGSDIEPNSMEKRRRKAMSKVLKTDVKLWG</sequence>
<keyword evidence="8" id="KW-0804">Transcription</keyword>
<keyword evidence="6" id="KW-0805">Transcription regulation</keyword>
<evidence type="ECO:0000256" key="5">
    <source>
        <dbReference type="ARBA" id="ARBA00022853"/>
    </source>
</evidence>
<dbReference type="Pfam" id="PF08209">
    <property type="entry name" value="Sgf11"/>
    <property type="match status" value="1"/>
</dbReference>
<evidence type="ECO:0000256" key="3">
    <source>
        <dbReference type="ARBA" id="ARBA00022771"/>
    </source>
</evidence>
<dbReference type="Proteomes" id="UP001206595">
    <property type="component" value="Unassembled WGS sequence"/>
</dbReference>
<keyword evidence="3" id="KW-0863">Zinc-finger</keyword>
<organism evidence="12 13">
    <name type="scientific">Umbelopsis ramanniana AG</name>
    <dbReference type="NCBI Taxonomy" id="1314678"/>
    <lineage>
        <taxon>Eukaryota</taxon>
        <taxon>Fungi</taxon>
        <taxon>Fungi incertae sedis</taxon>
        <taxon>Mucoromycota</taxon>
        <taxon>Mucoromycotina</taxon>
        <taxon>Umbelopsidomycetes</taxon>
        <taxon>Umbelopsidales</taxon>
        <taxon>Umbelopsidaceae</taxon>
        <taxon>Umbelopsis</taxon>
    </lineage>
</organism>
<evidence type="ECO:0000256" key="6">
    <source>
        <dbReference type="ARBA" id="ARBA00023015"/>
    </source>
</evidence>
<reference evidence="12" key="2">
    <citation type="journal article" date="2022" name="Proc. Natl. Acad. Sci. U.S.A.">
        <title>Diploid-dominant life cycles characterize the early evolution of Fungi.</title>
        <authorList>
            <person name="Amses K.R."/>
            <person name="Simmons D.R."/>
            <person name="Longcore J.E."/>
            <person name="Mondo S.J."/>
            <person name="Seto K."/>
            <person name="Jeronimo G.H."/>
            <person name="Bonds A.E."/>
            <person name="Quandt C.A."/>
            <person name="Davis W.J."/>
            <person name="Chang Y."/>
            <person name="Federici B.A."/>
            <person name="Kuo A."/>
            <person name="LaButti K."/>
            <person name="Pangilinan J."/>
            <person name="Andreopoulos W."/>
            <person name="Tritt A."/>
            <person name="Riley R."/>
            <person name="Hundley H."/>
            <person name="Johnson J."/>
            <person name="Lipzen A."/>
            <person name="Barry K."/>
            <person name="Lang B.F."/>
            <person name="Cuomo C.A."/>
            <person name="Buchler N.E."/>
            <person name="Grigoriev I.V."/>
            <person name="Spatafora J.W."/>
            <person name="Stajich J.E."/>
            <person name="James T.Y."/>
        </authorList>
    </citation>
    <scope>NUCLEOTIDE SEQUENCE</scope>
    <source>
        <strain evidence="12">AG</strain>
    </source>
</reference>
<proteinExistence type="inferred from homology"/>
<dbReference type="GeneID" id="75912175"/>
<feature type="region of interest" description="Disordered" evidence="11">
    <location>
        <begin position="157"/>
        <end position="194"/>
    </location>
</feature>
<keyword evidence="13" id="KW-1185">Reference proteome</keyword>
<evidence type="ECO:0000256" key="8">
    <source>
        <dbReference type="ARBA" id="ARBA00023163"/>
    </source>
</evidence>
<keyword evidence="4" id="KW-0862">Zinc</keyword>
<evidence type="ECO:0000256" key="2">
    <source>
        <dbReference type="ARBA" id="ARBA00022723"/>
    </source>
</evidence>
<dbReference type="InterPro" id="IPR051078">
    <property type="entry name" value="SGF11"/>
</dbReference>
<dbReference type="GO" id="GO:0071819">
    <property type="term" value="C:DUBm complex"/>
    <property type="evidence" value="ECO:0007669"/>
    <property type="project" value="TreeGrafter"/>
</dbReference>
<keyword evidence="5" id="KW-0156">Chromatin regulator</keyword>
<keyword evidence="7 10" id="KW-0010">Activator</keyword>
<feature type="compositionally biased region" description="Polar residues" evidence="11">
    <location>
        <begin position="157"/>
        <end position="174"/>
    </location>
</feature>